<dbReference type="Proteomes" id="UP000265100">
    <property type="component" value="Chromosome 10"/>
</dbReference>
<dbReference type="InterPro" id="IPR022761">
    <property type="entry name" value="Fumarate_lyase_N"/>
</dbReference>
<accession>A0A3P8P1S8</accession>
<feature type="domain" description="Fumarate lyase N-terminal" evidence="9">
    <location>
        <begin position="11"/>
        <end position="223"/>
    </location>
</feature>
<dbReference type="PRINTS" id="PR00145">
    <property type="entry name" value="ARGSUCLYASE"/>
</dbReference>
<dbReference type="PROSITE" id="PS00163">
    <property type="entry name" value="FUMARATE_LYASES"/>
    <property type="match status" value="1"/>
</dbReference>
<reference evidence="12" key="2">
    <citation type="submission" date="2023-03" db="EMBL/GenBank/DDBJ databases">
        <authorList>
            <consortium name="Wellcome Sanger Institute Data Sharing"/>
        </authorList>
    </citation>
    <scope>NUCLEOTIDE SEQUENCE [LARGE SCALE GENOMIC DNA]</scope>
</reference>
<evidence type="ECO:0000256" key="2">
    <source>
        <dbReference type="ARBA" id="ARBA00010755"/>
    </source>
</evidence>
<keyword evidence="6" id="KW-0028">Amino-acid biosynthesis</keyword>
<dbReference type="InterPro" id="IPR009049">
    <property type="entry name" value="Argininosuccinate_lyase"/>
</dbReference>
<dbReference type="InterPro" id="IPR000362">
    <property type="entry name" value="Fumarate_lyase_fam"/>
</dbReference>
<evidence type="ECO:0000256" key="6">
    <source>
        <dbReference type="ARBA" id="ARBA00022605"/>
    </source>
</evidence>
<dbReference type="Bgee" id="ENSACLG00000007500">
    <property type="expression patterns" value="Expressed in ovary and 7 other cell types or tissues"/>
</dbReference>
<keyword evidence="12" id="KW-1185">Reference proteome</keyword>
<dbReference type="GO" id="GO:0004056">
    <property type="term" value="F:argininosuccinate lyase activity"/>
    <property type="evidence" value="ECO:0007669"/>
    <property type="project" value="UniProtKB-EC"/>
</dbReference>
<keyword evidence="5" id="KW-0055">Arginine biosynthesis</keyword>
<evidence type="ECO:0000313" key="12">
    <source>
        <dbReference type="Proteomes" id="UP000265100"/>
    </source>
</evidence>
<keyword evidence="7" id="KW-0456">Lyase</keyword>
<dbReference type="Gene3D" id="1.20.200.10">
    <property type="entry name" value="Fumarase/aspartase (Central domain)"/>
    <property type="match status" value="2"/>
</dbReference>
<reference evidence="11 12" key="1">
    <citation type="submission" date="2018-05" db="EMBL/GenBank/DDBJ databases">
        <authorList>
            <person name="Datahose"/>
        </authorList>
    </citation>
    <scope>NUCLEOTIDE SEQUENCE</scope>
</reference>
<evidence type="ECO:0000256" key="7">
    <source>
        <dbReference type="ARBA" id="ARBA00023239"/>
    </source>
</evidence>
<dbReference type="InterPro" id="IPR029419">
    <property type="entry name" value="Arg_succ_lyase_C"/>
</dbReference>
<evidence type="ECO:0000256" key="5">
    <source>
        <dbReference type="ARBA" id="ARBA00022571"/>
    </source>
</evidence>
<dbReference type="GeneTree" id="ENSGT00950000183122"/>
<evidence type="ECO:0000256" key="8">
    <source>
        <dbReference type="ARBA" id="ARBA00032749"/>
    </source>
</evidence>
<comment type="similarity">
    <text evidence="2">Belongs to the lyase 1 family. Argininosuccinate lyase subfamily.</text>
</comment>
<dbReference type="GO" id="GO:0005829">
    <property type="term" value="C:cytosol"/>
    <property type="evidence" value="ECO:0007669"/>
    <property type="project" value="TreeGrafter"/>
</dbReference>
<evidence type="ECO:0000256" key="3">
    <source>
        <dbReference type="ARBA" id="ARBA00012338"/>
    </source>
</evidence>
<reference evidence="11" key="4">
    <citation type="submission" date="2025-09" db="UniProtKB">
        <authorList>
            <consortium name="Ensembl"/>
        </authorList>
    </citation>
    <scope>IDENTIFICATION</scope>
</reference>
<evidence type="ECO:0000259" key="10">
    <source>
        <dbReference type="Pfam" id="PF14698"/>
    </source>
</evidence>
<dbReference type="STRING" id="8154.ENSACLP00000010971"/>
<dbReference type="PANTHER" id="PTHR43814">
    <property type="entry name" value="ARGININOSUCCINATE LYASE"/>
    <property type="match status" value="1"/>
</dbReference>
<sequence>FPSQGSKLWGGRFVGDTDPIMEKFNASIAYDQRMWDADIRGSKAYVKALERAKLVSTDEMEQILHGMAQISDEWSRGVFVIKPGDEDIHTANERRLKELIGAPAGKLHTGRSRNDQVVTDMRLWLRSAISTLTDNALQLITTMVERAAAEIEVLFPGYTHMQRAQPIRWSHWILSHAVALSRDVERLQELKKRVNVLPLGSGAIAGTPFDIDRELLCVHLALISLTGSSLMPQKKNADSLELIRSKAGRAFGRCAGFMMTLKSLPSTYNKDLQEDKEAMFDCYDNVQAVLQVTTGVMSTLKINQTVMEAALSPDMLATDLAYYLVRKGVPFREAHGLSGKAVFTAESKNIALNQLTVEDLTAISPLFGSDVSSVWDYRSSVEQYSAPGGTAKSSVAAQVEHLRNWLKKHAQ</sequence>
<dbReference type="GO" id="GO:0042450">
    <property type="term" value="P:L-arginine biosynthetic process via ornithine"/>
    <property type="evidence" value="ECO:0007669"/>
    <property type="project" value="InterPro"/>
</dbReference>
<dbReference type="PRINTS" id="PR00149">
    <property type="entry name" value="FUMRATELYASE"/>
</dbReference>
<dbReference type="Gene3D" id="1.10.40.30">
    <property type="entry name" value="Fumarase/aspartase (C-terminal domain)"/>
    <property type="match status" value="1"/>
</dbReference>
<evidence type="ECO:0000259" key="9">
    <source>
        <dbReference type="Pfam" id="PF00206"/>
    </source>
</evidence>
<dbReference type="EC" id="4.3.2.1" evidence="3"/>
<dbReference type="Pfam" id="PF14698">
    <property type="entry name" value="ASL_C2"/>
    <property type="match status" value="1"/>
</dbReference>
<dbReference type="FunFam" id="1.10.275.10:FF:000014">
    <property type="entry name" value="Os03g0824900 protein"/>
    <property type="match status" value="1"/>
</dbReference>
<protein>
    <recommendedName>
        <fullName evidence="4">Argininosuccinate lyase</fullName>
        <ecNumber evidence="3">4.3.2.1</ecNumber>
    </recommendedName>
    <alternativeName>
        <fullName evidence="8">Arginosuccinase</fullName>
    </alternativeName>
</protein>
<organism evidence="11 12">
    <name type="scientific">Astatotilapia calliptera</name>
    <name type="common">Eastern happy</name>
    <name type="synonym">Chromis callipterus</name>
    <dbReference type="NCBI Taxonomy" id="8154"/>
    <lineage>
        <taxon>Eukaryota</taxon>
        <taxon>Metazoa</taxon>
        <taxon>Chordata</taxon>
        <taxon>Craniata</taxon>
        <taxon>Vertebrata</taxon>
        <taxon>Euteleostomi</taxon>
        <taxon>Actinopterygii</taxon>
        <taxon>Neopterygii</taxon>
        <taxon>Teleostei</taxon>
        <taxon>Neoteleostei</taxon>
        <taxon>Acanthomorphata</taxon>
        <taxon>Ovalentaria</taxon>
        <taxon>Cichlomorphae</taxon>
        <taxon>Cichliformes</taxon>
        <taxon>Cichlidae</taxon>
        <taxon>African cichlids</taxon>
        <taxon>Pseudocrenilabrinae</taxon>
        <taxon>Haplochromini</taxon>
        <taxon>Astatotilapia</taxon>
    </lineage>
</organism>
<dbReference type="SUPFAM" id="SSF48557">
    <property type="entry name" value="L-aspartase-like"/>
    <property type="match status" value="1"/>
</dbReference>
<comment type="pathway">
    <text evidence="1">Amino-acid biosynthesis; L-arginine biosynthesis; L-arginine from L-ornithine and carbamoyl phosphate: step 3/3.</text>
</comment>
<dbReference type="PANTHER" id="PTHR43814:SF1">
    <property type="entry name" value="ARGININOSUCCINATE LYASE"/>
    <property type="match status" value="1"/>
</dbReference>
<evidence type="ECO:0000256" key="1">
    <source>
        <dbReference type="ARBA" id="ARBA00004941"/>
    </source>
</evidence>
<dbReference type="InterPro" id="IPR020557">
    <property type="entry name" value="Fumarate_lyase_CS"/>
</dbReference>
<evidence type="ECO:0000256" key="4">
    <source>
        <dbReference type="ARBA" id="ARBA00019698"/>
    </source>
</evidence>
<dbReference type="Gene3D" id="1.10.275.10">
    <property type="entry name" value="Fumarase/aspartase (N-terminal domain)"/>
    <property type="match status" value="1"/>
</dbReference>
<dbReference type="FunFam" id="1.10.40.30:FF:000001">
    <property type="entry name" value="Argininosuccinate lyase"/>
    <property type="match status" value="1"/>
</dbReference>
<evidence type="ECO:0000313" key="11">
    <source>
        <dbReference type="Ensembl" id="ENSACLP00000010971.2"/>
    </source>
</evidence>
<dbReference type="Pfam" id="PF00206">
    <property type="entry name" value="Lyase_1"/>
    <property type="match status" value="1"/>
</dbReference>
<dbReference type="AlphaFoldDB" id="A0A3P8P1S8"/>
<dbReference type="CDD" id="cd01359">
    <property type="entry name" value="Argininosuccinate_lyase"/>
    <property type="match status" value="1"/>
</dbReference>
<dbReference type="InterPro" id="IPR008948">
    <property type="entry name" value="L-Aspartase-like"/>
</dbReference>
<dbReference type="InterPro" id="IPR024083">
    <property type="entry name" value="Fumarase/histidase_N"/>
</dbReference>
<feature type="domain" description="Argininosuccinate lyase C-terminal" evidence="10">
    <location>
        <begin position="315"/>
        <end position="382"/>
    </location>
</feature>
<dbReference type="FunFam" id="1.20.200.10:FF:000015">
    <property type="entry name" value="argininosuccinate lyase isoform X2"/>
    <property type="match status" value="2"/>
</dbReference>
<proteinExistence type="inferred from homology"/>
<dbReference type="Ensembl" id="ENSACLT00000011245.2">
    <property type="protein sequence ID" value="ENSACLP00000010971.2"/>
    <property type="gene ID" value="ENSACLG00000007500.2"/>
</dbReference>
<dbReference type="OMA" id="DFAIEFC"/>
<name>A0A3P8P1S8_ASTCA</name>
<reference evidence="11" key="3">
    <citation type="submission" date="2025-08" db="UniProtKB">
        <authorList>
            <consortium name="Ensembl"/>
        </authorList>
    </citation>
    <scope>IDENTIFICATION</scope>
</reference>